<accession>W2IME7</accession>
<evidence type="ECO:0000259" key="3">
    <source>
        <dbReference type="Pfam" id="PF13417"/>
    </source>
</evidence>
<dbReference type="InterPro" id="IPR036249">
    <property type="entry name" value="Thioredoxin-like_sf"/>
</dbReference>
<protein>
    <submittedName>
        <fullName evidence="4">GrxB family glutaredoxin</fullName>
    </submittedName>
</protein>
<proteinExistence type="predicted"/>
<dbReference type="SUPFAM" id="SSF52833">
    <property type="entry name" value="Thioredoxin-like"/>
    <property type="match status" value="1"/>
</dbReference>
<dbReference type="InterPro" id="IPR036282">
    <property type="entry name" value="Glutathione-S-Trfase_C_sf"/>
</dbReference>
<keyword evidence="1" id="KW-0812">Transmembrane</keyword>
<keyword evidence="1" id="KW-0472">Membrane</keyword>
<dbReference type="VEuPathDB" id="FungiDB:PPTG_03523"/>
<keyword evidence="1" id="KW-1133">Transmembrane helix</keyword>
<dbReference type="Gene3D" id="1.20.1050.10">
    <property type="match status" value="1"/>
</dbReference>
<feature type="domain" description="GST N-terminal" evidence="3">
    <location>
        <begin position="11"/>
        <end position="84"/>
    </location>
</feature>
<dbReference type="Pfam" id="PF13417">
    <property type="entry name" value="GST_N_3"/>
    <property type="match status" value="1"/>
</dbReference>
<reference evidence="4" key="1">
    <citation type="submission" date="2013-11" db="EMBL/GenBank/DDBJ databases">
        <title>The Genome Sequence of Phytophthora parasitica CJ05E6.</title>
        <authorList>
            <consortium name="The Broad Institute Genomics Platform"/>
            <person name="Russ C."/>
            <person name="Tyler B."/>
            <person name="Panabieres F."/>
            <person name="Shan W."/>
            <person name="Tripathy S."/>
            <person name="Grunwald N."/>
            <person name="Machado M."/>
            <person name="Johnson C.S."/>
            <person name="Arredondo F."/>
            <person name="Hong C."/>
            <person name="Coffey M."/>
            <person name="Young S.K."/>
            <person name="Zeng Q."/>
            <person name="Gargeya S."/>
            <person name="Fitzgerald M."/>
            <person name="Abouelleil A."/>
            <person name="Alvarado L."/>
            <person name="Chapman S.B."/>
            <person name="Gainer-Dewar J."/>
            <person name="Goldberg J."/>
            <person name="Griggs A."/>
            <person name="Gujja S."/>
            <person name="Hansen M."/>
            <person name="Howarth C."/>
            <person name="Imamovic A."/>
            <person name="Ireland A."/>
            <person name="Larimer J."/>
            <person name="McCowan C."/>
            <person name="Murphy C."/>
            <person name="Pearson M."/>
            <person name="Poon T.W."/>
            <person name="Priest M."/>
            <person name="Roberts A."/>
            <person name="Saif S."/>
            <person name="Shea T."/>
            <person name="Sykes S."/>
            <person name="Wortman J."/>
            <person name="Nusbaum C."/>
            <person name="Birren B."/>
        </authorList>
    </citation>
    <scope>NUCLEOTIDE SEQUENCE [LARGE SCALE GENOMIC DNA]</scope>
    <source>
        <strain evidence="4">CJ05E6</strain>
    </source>
</reference>
<evidence type="ECO:0000256" key="1">
    <source>
        <dbReference type="SAM" id="Phobius"/>
    </source>
</evidence>
<dbReference type="SUPFAM" id="SSF47616">
    <property type="entry name" value="GST C-terminal domain-like"/>
    <property type="match status" value="1"/>
</dbReference>
<sequence length="272" mass="30847">MADTTSQQPKLYIYDFCPFSCRARVALGLKKVKYNVIFMAFNDVATPTSLVGTKAAPIFVPVGESPFTESWDVVSYVDKHYGDSPIIKEASGREDLAKWIESAMPSLNVLYNPRLYAAPLPEFTLRASREFFKTKREASISFSEALAKTPDLVQKVNQLLLELEPMLYSNHSVNEELSYDDLDLFGRLRALTLVKGIEWPTKVREFMNFISETGDVPMFDAVVKIYRNVCCIYPNVILLVCSLTVLLTKKFMKSSLSVGLEQSVIPRLEHYR</sequence>
<feature type="transmembrane region" description="Helical" evidence="1">
    <location>
        <begin position="232"/>
        <end position="248"/>
    </location>
</feature>
<evidence type="ECO:0000259" key="2">
    <source>
        <dbReference type="Pfam" id="PF04399"/>
    </source>
</evidence>
<dbReference type="CDD" id="cd03199">
    <property type="entry name" value="GST_C_GRX2"/>
    <property type="match status" value="1"/>
</dbReference>
<feature type="domain" description="Glutaredoxin 2 C-terminal" evidence="2">
    <location>
        <begin position="96"/>
        <end position="221"/>
    </location>
</feature>
<dbReference type="AlphaFoldDB" id="W2IME7"/>
<evidence type="ECO:0000313" key="4">
    <source>
        <dbReference type="EMBL" id="ETL34697.1"/>
    </source>
</evidence>
<dbReference type="Pfam" id="PF04399">
    <property type="entry name" value="Glutaredoxin2_C"/>
    <property type="match status" value="1"/>
</dbReference>
<dbReference type="NCBIfam" id="NF007702">
    <property type="entry name" value="PRK10387.1"/>
    <property type="match status" value="1"/>
</dbReference>
<dbReference type="InterPro" id="IPR007494">
    <property type="entry name" value="Glutaredoxin2_C"/>
</dbReference>
<dbReference type="Gene3D" id="3.40.30.10">
    <property type="entry name" value="Glutaredoxin"/>
    <property type="match status" value="1"/>
</dbReference>
<organism evidence="4">
    <name type="scientific">Phytophthora nicotianae</name>
    <name type="common">Potato buckeye rot agent</name>
    <name type="synonym">Phytophthora parasitica</name>
    <dbReference type="NCBI Taxonomy" id="4792"/>
    <lineage>
        <taxon>Eukaryota</taxon>
        <taxon>Sar</taxon>
        <taxon>Stramenopiles</taxon>
        <taxon>Oomycota</taxon>
        <taxon>Peronosporomycetes</taxon>
        <taxon>Peronosporales</taxon>
        <taxon>Peronosporaceae</taxon>
        <taxon>Phytophthora</taxon>
    </lineage>
</organism>
<dbReference type="EMBL" id="KI674262">
    <property type="protein sequence ID" value="ETL34697.1"/>
    <property type="molecule type" value="Genomic_DNA"/>
</dbReference>
<name>W2IME7_PHYNI</name>
<dbReference type="InterPro" id="IPR004045">
    <property type="entry name" value="Glutathione_S-Trfase_N"/>
</dbReference>
<gene>
    <name evidence="4" type="ORF">L916_13115</name>
</gene>
<dbReference type="Proteomes" id="UP000053864">
    <property type="component" value="Unassembled WGS sequence"/>
</dbReference>